<dbReference type="Pfam" id="PF01522">
    <property type="entry name" value="Polysacc_deac_1"/>
    <property type="match status" value="1"/>
</dbReference>
<keyword evidence="2" id="KW-1133">Transmembrane helix</keyword>
<dbReference type="Proteomes" id="UP000004080">
    <property type="component" value="Unassembled WGS sequence"/>
</dbReference>
<protein>
    <submittedName>
        <fullName evidence="4">Putative polysaccharide deacetylase</fullName>
    </submittedName>
</protein>
<dbReference type="PANTHER" id="PTHR10587">
    <property type="entry name" value="GLYCOSYL TRANSFERASE-RELATED"/>
    <property type="match status" value="1"/>
</dbReference>
<dbReference type="InterPro" id="IPR011330">
    <property type="entry name" value="Glyco_hydro/deAcase_b/a-brl"/>
</dbReference>
<feature type="domain" description="NodB homology" evidence="3">
    <location>
        <begin position="91"/>
        <end position="275"/>
    </location>
</feature>
<feature type="transmembrane region" description="Helical" evidence="2">
    <location>
        <begin position="12"/>
        <end position="32"/>
    </location>
</feature>
<name>I8UFL0_9BACL</name>
<accession>I8UFL0</accession>
<feature type="region of interest" description="Disordered" evidence="1">
    <location>
        <begin position="42"/>
        <end position="82"/>
    </location>
</feature>
<dbReference type="InterPro" id="IPR002509">
    <property type="entry name" value="NODB_dom"/>
</dbReference>
<dbReference type="GO" id="GO:0016810">
    <property type="term" value="F:hydrolase activity, acting on carbon-nitrogen (but not peptide) bonds"/>
    <property type="evidence" value="ECO:0007669"/>
    <property type="project" value="InterPro"/>
</dbReference>
<dbReference type="AlphaFoldDB" id="I8UFL0"/>
<evidence type="ECO:0000259" key="3">
    <source>
        <dbReference type="PROSITE" id="PS51677"/>
    </source>
</evidence>
<evidence type="ECO:0000256" key="2">
    <source>
        <dbReference type="SAM" id="Phobius"/>
    </source>
</evidence>
<sequence>MRGQRRKKAGKREAIIVLLLSIVGIAIIYGSWHVNKITAIEKKKEKSESKNDSSSDSVAKKEKKAHDHDKKPANVDHRIKASKKPLPATKKVVYLSFDDGPSPYSNQIMDTLKKYNASATFFMLSPNILSHKEAVKRMDKEGFNYGLHGVSHDAKLIYRTKDTVVKEMDQDNDTLYKVTGKKTNMIRTPYGSAPYMKPPYQKAVKDHGYHLWDWTIDSRDWAFRSPAYVPYTINQFNALKNTHEPLIILMHEKKTTLDSLPRLLAYIQSQGYKMKRLEMNMKPYKFKVH</sequence>
<keyword evidence="2" id="KW-0472">Membrane</keyword>
<dbReference type="eggNOG" id="COG0726">
    <property type="taxonomic scope" value="Bacteria"/>
</dbReference>
<keyword evidence="5" id="KW-1185">Reference proteome</keyword>
<dbReference type="CDD" id="cd10944">
    <property type="entry name" value="CE4_SmPgdA_like"/>
    <property type="match status" value="1"/>
</dbReference>
<keyword evidence="2" id="KW-0812">Transmembrane</keyword>
<reference evidence="4 5" key="1">
    <citation type="journal article" date="2012" name="J. Bacteriol.">
        <title>Genome of Bacillus macauensis ZFHKF-1, a Long-Chain-Forming Bacterium.</title>
        <authorList>
            <person name="Cai L."/>
            <person name="Zhang T."/>
        </authorList>
    </citation>
    <scope>NUCLEOTIDE SEQUENCE [LARGE SCALE GENOMIC DNA]</scope>
    <source>
        <strain evidence="4 5">ZFHKF-1</strain>
    </source>
</reference>
<dbReference type="STRING" id="1196324.A374_10193"/>
<evidence type="ECO:0000256" key="1">
    <source>
        <dbReference type="SAM" id="MobiDB-lite"/>
    </source>
</evidence>
<dbReference type="EMBL" id="AKKV01000025">
    <property type="protein sequence ID" value="EIT85598.1"/>
    <property type="molecule type" value="Genomic_DNA"/>
</dbReference>
<dbReference type="PATRIC" id="fig|1196324.3.peg.2083"/>
<feature type="compositionally biased region" description="Basic and acidic residues" evidence="1">
    <location>
        <begin position="42"/>
        <end position="79"/>
    </location>
</feature>
<dbReference type="PROSITE" id="PS51677">
    <property type="entry name" value="NODB"/>
    <property type="match status" value="1"/>
</dbReference>
<dbReference type="SUPFAM" id="SSF88713">
    <property type="entry name" value="Glycoside hydrolase/deacetylase"/>
    <property type="match status" value="1"/>
</dbReference>
<dbReference type="RefSeq" id="WP_007202123.1">
    <property type="nucleotide sequence ID" value="NZ_AKKV01000025.1"/>
</dbReference>
<dbReference type="PANTHER" id="PTHR10587:SF125">
    <property type="entry name" value="POLYSACCHARIDE DEACETYLASE YHEN-RELATED"/>
    <property type="match status" value="1"/>
</dbReference>
<dbReference type="InterPro" id="IPR050248">
    <property type="entry name" value="Polysacc_deacetylase_ArnD"/>
</dbReference>
<comment type="caution">
    <text evidence="4">The sequence shown here is derived from an EMBL/GenBank/DDBJ whole genome shotgun (WGS) entry which is preliminary data.</text>
</comment>
<dbReference type="GO" id="GO:0005975">
    <property type="term" value="P:carbohydrate metabolic process"/>
    <property type="evidence" value="ECO:0007669"/>
    <property type="project" value="InterPro"/>
</dbReference>
<gene>
    <name evidence="4" type="ORF">A374_10193</name>
</gene>
<dbReference type="Gene3D" id="3.20.20.370">
    <property type="entry name" value="Glycoside hydrolase/deacetylase"/>
    <property type="match status" value="1"/>
</dbReference>
<evidence type="ECO:0000313" key="4">
    <source>
        <dbReference type="EMBL" id="EIT85598.1"/>
    </source>
</evidence>
<organism evidence="4 5">
    <name type="scientific">Fictibacillus macauensis ZFHKF-1</name>
    <dbReference type="NCBI Taxonomy" id="1196324"/>
    <lineage>
        <taxon>Bacteria</taxon>
        <taxon>Bacillati</taxon>
        <taxon>Bacillota</taxon>
        <taxon>Bacilli</taxon>
        <taxon>Bacillales</taxon>
        <taxon>Fictibacillaceae</taxon>
        <taxon>Fictibacillus</taxon>
    </lineage>
</organism>
<proteinExistence type="predicted"/>
<dbReference type="OrthoDB" id="258610at2"/>
<evidence type="ECO:0000313" key="5">
    <source>
        <dbReference type="Proteomes" id="UP000004080"/>
    </source>
</evidence>